<organism evidence="2 3">
    <name type="scientific">Kitasatospora gansuensis</name>
    <dbReference type="NCBI Taxonomy" id="258050"/>
    <lineage>
        <taxon>Bacteria</taxon>
        <taxon>Bacillati</taxon>
        <taxon>Actinomycetota</taxon>
        <taxon>Actinomycetes</taxon>
        <taxon>Kitasatosporales</taxon>
        <taxon>Streptomycetaceae</taxon>
        <taxon>Kitasatospora</taxon>
    </lineage>
</organism>
<dbReference type="EMBL" id="JACHJR010000001">
    <property type="protein sequence ID" value="MBB4948822.1"/>
    <property type="molecule type" value="Genomic_DNA"/>
</dbReference>
<protein>
    <recommendedName>
        <fullName evidence="4">GDSL-like lipase/acylhydrolase family protein</fullName>
    </recommendedName>
</protein>
<keyword evidence="1" id="KW-0732">Signal</keyword>
<feature type="signal peptide" evidence="1">
    <location>
        <begin position="1"/>
        <end position="29"/>
    </location>
</feature>
<name>A0A7W7WII7_9ACTN</name>
<keyword evidence="3" id="KW-1185">Reference proteome</keyword>
<accession>A0A7W7WII7</accession>
<sequence>MGFRRTVTATLTTAATALAVALVPQPAPAAPPTDCTYTHSGLVPLNDLGTGSYQGVMGGLYPGGSNSRPSAHNSAGVNLAQNQVLPRNAAGQVDLVNGKVVLISIGMSNTTQEFQKFIQTTAGYANLNSHLVLVDGAQGGKDASSWANPADATWSVLATRLSAAGVTATQVQAVWLKEQFVGDNLGAFPAGADNLRNALANIVRNGRAKYPNLAVGYLASRIYTYNPLRSAGAYQQGFAVKKLIQDQINGDTTLSYGTGGVAPWLSWGPYMWADGLGSDGVAGGVPGRSDGLEWLCSDLESDRVHPGPTGEQKVANLMLNQFSTDPTTTPWFNN</sequence>
<evidence type="ECO:0008006" key="4">
    <source>
        <dbReference type="Google" id="ProtNLM"/>
    </source>
</evidence>
<reference evidence="2 3" key="1">
    <citation type="submission" date="2020-08" db="EMBL/GenBank/DDBJ databases">
        <title>Sequencing the genomes of 1000 actinobacteria strains.</title>
        <authorList>
            <person name="Klenk H.-P."/>
        </authorList>
    </citation>
    <scope>NUCLEOTIDE SEQUENCE [LARGE SCALE GENOMIC DNA]</scope>
    <source>
        <strain evidence="2 3">DSM 44786</strain>
    </source>
</reference>
<dbReference type="AlphaFoldDB" id="A0A7W7WII7"/>
<feature type="chain" id="PRO_5030580054" description="GDSL-like lipase/acylhydrolase family protein" evidence="1">
    <location>
        <begin position="30"/>
        <end position="334"/>
    </location>
</feature>
<dbReference type="Proteomes" id="UP000573327">
    <property type="component" value="Unassembled WGS sequence"/>
</dbReference>
<gene>
    <name evidence="2" type="ORF">F4556_004357</name>
</gene>
<evidence type="ECO:0000313" key="3">
    <source>
        <dbReference type="Proteomes" id="UP000573327"/>
    </source>
</evidence>
<evidence type="ECO:0000256" key="1">
    <source>
        <dbReference type="SAM" id="SignalP"/>
    </source>
</evidence>
<evidence type="ECO:0000313" key="2">
    <source>
        <dbReference type="EMBL" id="MBB4948822.1"/>
    </source>
</evidence>
<proteinExistence type="predicted"/>
<dbReference type="RefSeq" id="WP_184918725.1">
    <property type="nucleotide sequence ID" value="NZ_JACHJR010000001.1"/>
</dbReference>
<comment type="caution">
    <text evidence="2">The sequence shown here is derived from an EMBL/GenBank/DDBJ whole genome shotgun (WGS) entry which is preliminary data.</text>
</comment>